<keyword evidence="3" id="KW-1185">Reference proteome</keyword>
<keyword evidence="2" id="KW-0378">Hydrolase</keyword>
<dbReference type="KEGG" id="caj:CIG1485E_0899"/>
<gene>
    <name evidence="2" type="ORF">CIG1485E_0899</name>
</gene>
<evidence type="ECO:0000313" key="3">
    <source>
        <dbReference type="Proteomes" id="UP000028486"/>
    </source>
</evidence>
<keyword evidence="1" id="KW-0732">Signal</keyword>
<feature type="chain" id="PRO_5001711615" evidence="1">
    <location>
        <begin position="25"/>
        <end position="393"/>
    </location>
</feature>
<dbReference type="Gene3D" id="3.40.50.1820">
    <property type="entry name" value="alpha/beta hydrolase"/>
    <property type="match status" value="1"/>
</dbReference>
<dbReference type="SUPFAM" id="SSF53474">
    <property type="entry name" value="alpha/beta-Hydrolases"/>
    <property type="match status" value="1"/>
</dbReference>
<dbReference type="AlphaFoldDB" id="A0A076FBA7"/>
<dbReference type="InterPro" id="IPR029058">
    <property type="entry name" value="AB_hydrolase_fold"/>
</dbReference>
<dbReference type="CDD" id="cd12810">
    <property type="entry name" value="Esterase_713_like-3"/>
    <property type="match status" value="1"/>
</dbReference>
<name>A0A076FBA7_9BACT</name>
<dbReference type="GO" id="GO:0016787">
    <property type="term" value="F:hydrolase activity"/>
    <property type="evidence" value="ECO:0007669"/>
    <property type="project" value="UniProtKB-KW"/>
</dbReference>
<proteinExistence type="predicted"/>
<dbReference type="InterPro" id="IPR050228">
    <property type="entry name" value="Carboxylesterase_BioH"/>
</dbReference>
<protein>
    <submittedName>
        <fullName evidence="2">Alpha/beta hydrolase family protein</fullName>
    </submittedName>
</protein>
<dbReference type="Proteomes" id="UP000028486">
    <property type="component" value="Chromosome"/>
</dbReference>
<sequence>MNKSVFIKVGIVASLVLLNSAILANEDKPIVLKTMGSLFFGGTVKQLPNGETFHGDHGYAQFYIPQKAHNYPLIMWHGIGQSGRSYESTPDGREGFQAIMPRRNWAIYIIDQPRRGRAGRTLSTEIIQAVPTTMRESSAWNAFRNGIWNLPQKPYYYADTQFPHDPASIDEFFRQQTPDTGAEPRNLEYYKSMGNAMGELLKQTGSAILITHSNSGKYGWFSGIKNPKSIKAIVAFEPGHIVLPENEKVIDPPAGTEAAGKNMQPIRVKEEEFKKLTGMPILIIYGDHIATEPSTIFNVNIWRLSKIRAGQFVEAINKRGGDAKVISLPELGLKGNTHAPFADKNNLQVADIVEKFLQEKKLNGEDLGYAGPKKKNIQNYTIPIVEEPVTESK</sequence>
<feature type="signal peptide" evidence="1">
    <location>
        <begin position="1"/>
        <end position="24"/>
    </location>
</feature>
<accession>A0A076FBA7</accession>
<dbReference type="RefSeq" id="WP_051870923.1">
    <property type="nucleotide sequence ID" value="NZ_CP009043.1"/>
</dbReference>
<dbReference type="OrthoDB" id="7820973at2"/>
<dbReference type="PANTHER" id="PTHR43194">
    <property type="entry name" value="HYDROLASE ALPHA/BETA FOLD FAMILY"/>
    <property type="match status" value="1"/>
</dbReference>
<dbReference type="HOGENOM" id="CLU_038297_2_0_7"/>
<dbReference type="PANTHER" id="PTHR43194:SF4">
    <property type="entry name" value="AB HYDROLASE-1 DOMAIN-CONTAINING PROTEIN"/>
    <property type="match status" value="1"/>
</dbReference>
<reference evidence="3" key="1">
    <citation type="journal article" date="2014" name="Genome Announc.">
        <title>Complete Genome Sequence of Campylobacter iguaniorum Strain 1485ET, Isolated from a Bearded Dragon (Pogona vitticeps).</title>
        <authorList>
            <person name="Gilbert M.J."/>
            <person name="Miller W.G."/>
            <person name="Yee E."/>
            <person name="Kik M."/>
            <person name="Wagenaar J.A."/>
            <person name="Duim B."/>
        </authorList>
    </citation>
    <scope>NUCLEOTIDE SEQUENCE [LARGE SCALE GENOMIC DNA]</scope>
    <source>
        <strain evidence="3">1485E</strain>
    </source>
</reference>
<evidence type="ECO:0000313" key="2">
    <source>
        <dbReference type="EMBL" id="AII14737.1"/>
    </source>
</evidence>
<organism evidence="2 3">
    <name type="scientific">Campylobacter iguaniorum</name>
    <dbReference type="NCBI Taxonomy" id="1244531"/>
    <lineage>
        <taxon>Bacteria</taxon>
        <taxon>Pseudomonadati</taxon>
        <taxon>Campylobacterota</taxon>
        <taxon>Epsilonproteobacteria</taxon>
        <taxon>Campylobacterales</taxon>
        <taxon>Campylobacteraceae</taxon>
        <taxon>Campylobacter</taxon>
    </lineage>
</organism>
<dbReference type="EMBL" id="CP009043">
    <property type="protein sequence ID" value="AII14737.1"/>
    <property type="molecule type" value="Genomic_DNA"/>
</dbReference>
<dbReference type="eggNOG" id="COG0400">
    <property type="taxonomic scope" value="Bacteria"/>
</dbReference>
<evidence type="ECO:0000256" key="1">
    <source>
        <dbReference type="SAM" id="SignalP"/>
    </source>
</evidence>